<accession>A0A2Z3HFS5</accession>
<sequence>MHTRRSFLQSSAVLALAPTVPLFVSRSLASAPADRDARVLVVVELDGGNDALNTVVPLADETYARLRPKLKHDPKRLRKLTDSIGLHPALKPLDKLLDAGRLAVLPGVGYPNPNRSHFESMARWHTASLDPEELTGYGWLGRALDPSGGSLFAVGGEVSPALRGRRSSAVAFKRLEELHLADAAARQGVGRDTSEDLLGFVRRQAVDAHTAADKLARLASTTSGPSYPQSELANRLQLTARLMKSGVGARVFYTQQSGYDTHSQQQFTHANLLSEFAEAVAAFFADLSESKLADRVALLAFSEFGRTIKENGSVGTDHGTAGACFVAAPNVKAPVAGAMPNLTDLDGGEPKMTTDFRAVYAALLRDWLGLGERLGQGIAPVSLGAW</sequence>
<dbReference type="Pfam" id="PF07394">
    <property type="entry name" value="DUF1501"/>
    <property type="match status" value="1"/>
</dbReference>
<gene>
    <name evidence="1" type="ORF">C1280_26770</name>
</gene>
<dbReference type="AlphaFoldDB" id="A0A2Z3HFS5"/>
<dbReference type="PANTHER" id="PTHR43737">
    <property type="entry name" value="BLL7424 PROTEIN"/>
    <property type="match status" value="1"/>
</dbReference>
<keyword evidence="2" id="KW-1185">Reference proteome</keyword>
<name>A0A2Z3HFS5_9BACT</name>
<evidence type="ECO:0000313" key="1">
    <source>
        <dbReference type="EMBL" id="AWM40250.1"/>
    </source>
</evidence>
<dbReference type="PROSITE" id="PS51318">
    <property type="entry name" value="TAT"/>
    <property type="match status" value="1"/>
</dbReference>
<dbReference type="RefSeq" id="WP_029600648.1">
    <property type="nucleotide sequence ID" value="NZ_CP025958.1"/>
</dbReference>
<dbReference type="KEGG" id="gog:C1280_26770"/>
<dbReference type="EMBL" id="CP025958">
    <property type="protein sequence ID" value="AWM40250.1"/>
    <property type="molecule type" value="Genomic_DNA"/>
</dbReference>
<dbReference type="OrthoDB" id="9779968at2"/>
<dbReference type="InterPro" id="IPR006311">
    <property type="entry name" value="TAT_signal"/>
</dbReference>
<proteinExistence type="predicted"/>
<dbReference type="Proteomes" id="UP000245802">
    <property type="component" value="Chromosome"/>
</dbReference>
<dbReference type="InterPro" id="IPR010869">
    <property type="entry name" value="DUF1501"/>
</dbReference>
<evidence type="ECO:0000313" key="2">
    <source>
        <dbReference type="Proteomes" id="UP000245802"/>
    </source>
</evidence>
<reference evidence="1 2" key="1">
    <citation type="submission" date="2018-01" db="EMBL/GenBank/DDBJ databases">
        <title>G. obscuriglobus.</title>
        <authorList>
            <person name="Franke J."/>
            <person name="Blomberg W."/>
            <person name="Selmecki A."/>
        </authorList>
    </citation>
    <scope>NUCLEOTIDE SEQUENCE [LARGE SCALE GENOMIC DNA]</scope>
    <source>
        <strain evidence="1 2">DSM 5831</strain>
    </source>
</reference>
<protein>
    <submittedName>
        <fullName evidence="1">DUF1501 domain-containing protein</fullName>
    </submittedName>
</protein>
<dbReference type="PANTHER" id="PTHR43737:SF1">
    <property type="entry name" value="DUF1501 DOMAIN-CONTAINING PROTEIN"/>
    <property type="match status" value="1"/>
</dbReference>
<organism evidence="1 2">
    <name type="scientific">Gemmata obscuriglobus</name>
    <dbReference type="NCBI Taxonomy" id="114"/>
    <lineage>
        <taxon>Bacteria</taxon>
        <taxon>Pseudomonadati</taxon>
        <taxon>Planctomycetota</taxon>
        <taxon>Planctomycetia</taxon>
        <taxon>Gemmatales</taxon>
        <taxon>Gemmataceae</taxon>
        <taxon>Gemmata</taxon>
    </lineage>
</organism>